<dbReference type="InterPro" id="IPR010730">
    <property type="entry name" value="HET"/>
</dbReference>
<dbReference type="EMBL" id="MRDB01000001">
    <property type="protein sequence ID" value="RKL50780.1"/>
    <property type="molecule type" value="Genomic_DNA"/>
</dbReference>
<dbReference type="AlphaFoldDB" id="A0A420UAE6"/>
<dbReference type="PANTHER" id="PTHR33112">
    <property type="entry name" value="DOMAIN PROTEIN, PUTATIVE-RELATED"/>
    <property type="match status" value="1"/>
</dbReference>
<sequence>MANALCQRCTSLNLSIAKFRIDDKNGDEDNRSPELTRSRSYFGTVTQIRDSAENCELCELIADTVRDANVPHMDDVACHLLWEMDGRTSAKPLFGQKGNKSRRLRVCWSDTRLKSHEAYVMLAAPPKYDKSDVDYPGLLNDETQFLGRRIGSSHNKKNLVREFLRLCETCHDERCTAQLGIEDPFRDTLNEPYFGVIDMENESLVPLPYMDNGNQLRFKPYATVSYVWGNGHSRQHATRVSNIQSRRKSGGLSAVIRDLPKALRQSIALTHQLGIRYIWIDALCIVQNSRHSWNLNARAMHLIYGNSVLTICAADGIDANTGLLALDDNHQTRQMVVNYGPGVCLMLHRPAETSIETTQWNRRAWTFQERLLSKRCLIFTEGRIFFLDLPQRSNGLEANQTEPVQHLCRCEISDQRGDKCGSVVVDSEWLGNKENEQQTLFEFIAISDAKDFTNEEFPDWTYYIPKERIESEWDLYFVLLVEFYPEEGIYRRVALGKVFKAAFTHLVEKEWKEIILG</sequence>
<gene>
    <name evidence="2" type="ORF">BFJ72_g233</name>
</gene>
<name>A0A420UAE6_GIBIN</name>
<reference evidence="2 3" key="1">
    <citation type="journal article" date="2018" name="Sci. Rep.">
        <title>Characterisation of pathogen-specific regions and novel effector candidates in Fusarium oxysporum f. sp. cepae.</title>
        <authorList>
            <person name="Armitage A.D."/>
            <person name="Taylor A."/>
            <person name="Sobczyk M.K."/>
            <person name="Baxter L."/>
            <person name="Greenfield B.P."/>
            <person name="Bates H.J."/>
            <person name="Wilson F."/>
            <person name="Jackson A.C."/>
            <person name="Ott S."/>
            <person name="Harrison R.J."/>
            <person name="Clarkson J.P."/>
        </authorList>
    </citation>
    <scope>NUCLEOTIDE SEQUENCE [LARGE SCALE GENOMIC DNA]</scope>
    <source>
        <strain evidence="2 3">Fp_A8</strain>
    </source>
</reference>
<dbReference type="Pfam" id="PF06985">
    <property type="entry name" value="HET"/>
    <property type="match status" value="1"/>
</dbReference>
<feature type="domain" description="Heterokaryon incompatibility" evidence="1">
    <location>
        <begin position="221"/>
        <end position="369"/>
    </location>
</feature>
<accession>A0A420UAE6</accession>
<comment type="caution">
    <text evidence="2">The sequence shown here is derived from an EMBL/GenBank/DDBJ whole genome shotgun (WGS) entry which is preliminary data.</text>
</comment>
<dbReference type="Proteomes" id="UP000283569">
    <property type="component" value="Unassembled WGS sequence"/>
</dbReference>
<evidence type="ECO:0000313" key="2">
    <source>
        <dbReference type="EMBL" id="RKL50780.1"/>
    </source>
</evidence>
<evidence type="ECO:0000313" key="3">
    <source>
        <dbReference type="Proteomes" id="UP000283569"/>
    </source>
</evidence>
<proteinExistence type="predicted"/>
<protein>
    <recommendedName>
        <fullName evidence="1">Heterokaryon incompatibility domain-containing protein</fullName>
    </recommendedName>
</protein>
<dbReference type="PANTHER" id="PTHR33112:SF12">
    <property type="entry name" value="HETEROKARYON INCOMPATIBILITY DOMAIN-CONTAINING PROTEIN"/>
    <property type="match status" value="1"/>
</dbReference>
<evidence type="ECO:0000259" key="1">
    <source>
        <dbReference type="Pfam" id="PF06985"/>
    </source>
</evidence>
<organism evidence="2 3">
    <name type="scientific">Gibberella intermedia</name>
    <name type="common">Bulb rot disease fungus</name>
    <name type="synonym">Fusarium proliferatum</name>
    <dbReference type="NCBI Taxonomy" id="948311"/>
    <lineage>
        <taxon>Eukaryota</taxon>
        <taxon>Fungi</taxon>
        <taxon>Dikarya</taxon>
        <taxon>Ascomycota</taxon>
        <taxon>Pezizomycotina</taxon>
        <taxon>Sordariomycetes</taxon>
        <taxon>Hypocreomycetidae</taxon>
        <taxon>Hypocreales</taxon>
        <taxon>Nectriaceae</taxon>
        <taxon>Fusarium</taxon>
        <taxon>Fusarium fujikuroi species complex</taxon>
    </lineage>
</organism>